<feature type="domain" description="BHLH" evidence="2">
    <location>
        <begin position="48"/>
        <end position="102"/>
    </location>
</feature>
<reference evidence="4" key="1">
    <citation type="journal article" date="2016" name="Genome Announc.">
        <title>Genome sequences of three species of Hanseniaspora isolated from spontaneous wine fermentations.</title>
        <authorList>
            <person name="Sternes P.R."/>
            <person name="Lee D."/>
            <person name="Kutyna D.R."/>
            <person name="Borneman A.R."/>
        </authorList>
    </citation>
    <scope>NUCLEOTIDE SEQUENCE [LARGE SCALE GENOMIC DNA]</scope>
    <source>
        <strain evidence="4">AWRI3579</strain>
    </source>
</reference>
<dbReference type="InterPro" id="IPR057072">
    <property type="entry name" value="bHLH_INO4"/>
</dbReference>
<dbReference type="EMBL" id="LPNM01000007">
    <property type="protein sequence ID" value="OEJ85391.1"/>
    <property type="molecule type" value="Genomic_DNA"/>
</dbReference>
<proteinExistence type="predicted"/>
<dbReference type="Gene3D" id="4.10.280.10">
    <property type="entry name" value="Helix-loop-helix DNA-binding domain"/>
    <property type="match status" value="1"/>
</dbReference>
<dbReference type="InterPro" id="IPR036638">
    <property type="entry name" value="HLH_DNA-bd_sf"/>
</dbReference>
<feature type="compositionally biased region" description="Polar residues" evidence="1">
    <location>
        <begin position="1"/>
        <end position="18"/>
    </location>
</feature>
<evidence type="ECO:0000256" key="1">
    <source>
        <dbReference type="SAM" id="MobiDB-lite"/>
    </source>
</evidence>
<evidence type="ECO:0000313" key="4">
    <source>
        <dbReference type="Proteomes" id="UP000095728"/>
    </source>
</evidence>
<feature type="compositionally biased region" description="Basic residues" evidence="1">
    <location>
        <begin position="31"/>
        <end position="41"/>
    </location>
</feature>
<accession>A0A1E5RER2</accession>
<evidence type="ECO:0000259" key="2">
    <source>
        <dbReference type="PROSITE" id="PS50888"/>
    </source>
</evidence>
<dbReference type="InParanoid" id="A0A1E5RER2"/>
<dbReference type="Proteomes" id="UP000095728">
    <property type="component" value="Unassembled WGS sequence"/>
</dbReference>
<organism evidence="3 4">
    <name type="scientific">Hanseniaspora osmophila</name>
    <dbReference type="NCBI Taxonomy" id="56408"/>
    <lineage>
        <taxon>Eukaryota</taxon>
        <taxon>Fungi</taxon>
        <taxon>Dikarya</taxon>
        <taxon>Ascomycota</taxon>
        <taxon>Saccharomycotina</taxon>
        <taxon>Saccharomycetes</taxon>
        <taxon>Saccharomycodales</taxon>
        <taxon>Saccharomycodaceae</taxon>
        <taxon>Hanseniaspora</taxon>
    </lineage>
</organism>
<dbReference type="AlphaFoldDB" id="A0A1E5RER2"/>
<name>A0A1E5RER2_9ASCO</name>
<dbReference type="CDD" id="cd11403">
    <property type="entry name" value="bHLH_scINO4_like"/>
    <property type="match status" value="1"/>
</dbReference>
<sequence length="143" mass="16463">MANVQNASESKDISNTAAQLRESKENSLSKGTKKVPKRWKKPLLTDNVKKKNHISSEHRRREMIKQKHDSLIKLVPALSKDPEQVKGELIIYPKTYEYLVALYEENLRLRKLLANSLVSHSDSSGDKNIIIREELIWEKPDSS</sequence>
<comment type="caution">
    <text evidence="3">The sequence shown here is derived from an EMBL/GenBank/DDBJ whole genome shotgun (WGS) entry which is preliminary data.</text>
</comment>
<gene>
    <name evidence="3" type="ORF">AWRI3579_g2426</name>
</gene>
<dbReference type="PROSITE" id="PS50888">
    <property type="entry name" value="BHLH"/>
    <property type="match status" value="1"/>
</dbReference>
<dbReference type="InterPro" id="IPR011598">
    <property type="entry name" value="bHLH_dom"/>
</dbReference>
<dbReference type="OrthoDB" id="5778525at2759"/>
<evidence type="ECO:0000313" key="3">
    <source>
        <dbReference type="EMBL" id="OEJ85391.1"/>
    </source>
</evidence>
<dbReference type="SUPFAM" id="SSF47459">
    <property type="entry name" value="HLH, helix-loop-helix DNA-binding domain"/>
    <property type="match status" value="1"/>
</dbReference>
<feature type="region of interest" description="Disordered" evidence="1">
    <location>
        <begin position="1"/>
        <end position="42"/>
    </location>
</feature>
<dbReference type="GO" id="GO:0046983">
    <property type="term" value="F:protein dimerization activity"/>
    <property type="evidence" value="ECO:0007669"/>
    <property type="project" value="InterPro"/>
</dbReference>
<keyword evidence="4" id="KW-1185">Reference proteome</keyword>
<dbReference type="FunCoup" id="A0A1E5RER2">
    <property type="interactions" value="1280"/>
</dbReference>
<dbReference type="Pfam" id="PF23181">
    <property type="entry name" value="bHLH_INO4"/>
    <property type="match status" value="1"/>
</dbReference>
<protein>
    <recommendedName>
        <fullName evidence="2">BHLH domain-containing protein</fullName>
    </recommendedName>
</protein>
<dbReference type="STRING" id="56408.A0A1E5RER2"/>